<dbReference type="Pfam" id="PF20585">
    <property type="entry name" value="Pectate_lyase_5"/>
    <property type="match status" value="1"/>
</dbReference>
<feature type="region of interest" description="Disordered" evidence="1">
    <location>
        <begin position="84"/>
        <end position="103"/>
    </location>
</feature>
<gene>
    <name evidence="2" type="ORF">KIMC2_05260</name>
</gene>
<proteinExistence type="predicted"/>
<accession>A0AAU9CPU2</accession>
<keyword evidence="3" id="KW-1185">Reference proteome</keyword>
<dbReference type="RefSeq" id="WP_317697761.1">
    <property type="nucleotide sequence ID" value="NZ_AP026801.1"/>
</dbReference>
<dbReference type="EMBL" id="AP026801">
    <property type="protein sequence ID" value="BDR55964.1"/>
    <property type="molecule type" value="Genomic_DNA"/>
</dbReference>
<sequence length="1202" mass="131689">MIIENLISVFKNKKMPQLIFFLFLEILFFSTISEVNAEVQIDDPAINSAHLLTYPNEGNDSNLNEGIYEPFYGKTVFDDTAAANSATDDPREQYDTPDPDDPTNIAKFRVKTHSETNDQIKQRLIDGDVYGQIQRYKSEGETAYVSTPNELLNALWGRKGAYKSSDAYPTFGPNASGAVAQVNITHIVLTKDIVFTYGTTVNGYQSFTNLVGLTGNYIPNRNIVIDGIDPRDPTKTKHTLDFNGAYNAARIDLNSNYFKSKFVFNNVNLQGTDYFGIGSAVNNTINKTVIYRNVKYRGSQLAASYYTDIVFTGYNDIQPSISYQTLQPVSSGASDSKGPIYDDAKPGKTTYAYGHLPSNAPAGSTATYYCQQIMESYNVTFAYNTKFDSFTPTDSSFVLGYYLSNGKPCNINVMDHAEVNASSTNQGSVMEYAYSATIQLWSGELEVHPHAVLNINAYEFQNTAPNGDTNTNNTTHNPNYTRDLINLTPQGGFNPNIKIDDYATLNGNQSGPIASAGLSNGAVGLGAGASIDVGKWGKFNIKSVNAGMTTRPVLYMANSAKVNVSQPGTFDLQGDGDYKGVRSLIQLGSSATFQFNRARMVNIQYNGVQPNTKLITMNPGQMDVQNMDVYAWNRGNTAANGTHPDAYDNVEGKDYLWQSIFNFAANYNSSGFLNIDPTASSLFPTDIEDIRTNYNTNNFQRVMFHYIPTVYVKFTSQPVDDPSDVNSYTISGNTFTDDITDPNADYVPLANAYVRLNGRVQNSVLGLDQPFLNEISSDSKWSDLSGSGIDIKSNFSAISDSSGNFIVQLPKDASTNYQKTFMASDLNDQTNTKPNENGRIQAFAFKAGNYNTASIAVNDQIPPKAQAAPLRYTVVGRTIPDPKYFIDLTSITDLDPNTNSNSFTVLTDYTFKFNSQNEVTNDAFWQTPGANKTVLVDVSDPSGNITTVSAHVTISAAPVFIEISKPKAIVKIPDNSSSWTNAQWQQWITINNPNSVKALKINDDGSTNDISSSMTNDANLHSGLNTVQYKVSTGDVAPAPTEVTEAASIELRSDTVELKLPSDASGTKSIDFGRFGSYNTGYLTPKETNTYPVNVIDDRVDKDHDWQLSINSTQFSSTSSVIPVESLDLGLLDSSTNTFSSIVQTDSIITTGQTNKNLDLMTGAGFLNSDLKLTVNRPYVDSKISSGKYNAKLTWTLIKEVP</sequence>
<organism evidence="2 3">
    <name type="scientific">Xylocopilactobacillus apis</name>
    <dbReference type="NCBI Taxonomy" id="2932183"/>
    <lineage>
        <taxon>Bacteria</taxon>
        <taxon>Bacillati</taxon>
        <taxon>Bacillota</taxon>
        <taxon>Bacilli</taxon>
        <taxon>Lactobacillales</taxon>
        <taxon>Lactobacillaceae</taxon>
        <taxon>Xylocopilactobacillus</taxon>
    </lineage>
</organism>
<dbReference type="Proteomes" id="UP001321804">
    <property type="component" value="Chromosome"/>
</dbReference>
<evidence type="ECO:0008006" key="4">
    <source>
        <dbReference type="Google" id="ProtNLM"/>
    </source>
</evidence>
<dbReference type="AlphaFoldDB" id="A0AAU9CPU2"/>
<evidence type="ECO:0000256" key="1">
    <source>
        <dbReference type="SAM" id="MobiDB-lite"/>
    </source>
</evidence>
<evidence type="ECO:0000313" key="2">
    <source>
        <dbReference type="EMBL" id="BDR55964.1"/>
    </source>
</evidence>
<dbReference type="InterPro" id="IPR046776">
    <property type="entry name" value="Pectate_lyase_5"/>
</dbReference>
<dbReference type="KEGG" id="xak:KIMC2_05260"/>
<evidence type="ECO:0000313" key="3">
    <source>
        <dbReference type="Proteomes" id="UP001321804"/>
    </source>
</evidence>
<protein>
    <recommendedName>
        <fullName evidence="4">WxL domain-containing protein</fullName>
    </recommendedName>
</protein>
<name>A0AAU9CPU2_9LACO</name>
<reference evidence="2 3" key="1">
    <citation type="journal article" date="2023" name="Microbiol. Spectr.">
        <title>Symbiosis of Carpenter Bees with Uncharacterized Lactic Acid Bacteria Showing NAD Auxotrophy.</title>
        <authorList>
            <person name="Kawasaki S."/>
            <person name="Ozawa K."/>
            <person name="Mori T."/>
            <person name="Yamamoto A."/>
            <person name="Ito M."/>
            <person name="Ohkuma M."/>
            <person name="Sakamoto M."/>
            <person name="Matsutani M."/>
        </authorList>
    </citation>
    <scope>NUCLEOTIDE SEQUENCE [LARGE SCALE GENOMIC DNA]</scope>
    <source>
        <strain evidence="2 3">KimC2</strain>
    </source>
</reference>